<dbReference type="EMBL" id="BPVZ01000054">
    <property type="protein sequence ID" value="GKV20132.1"/>
    <property type="molecule type" value="Genomic_DNA"/>
</dbReference>
<dbReference type="AlphaFoldDB" id="A0AAV5K7F1"/>
<dbReference type="GO" id="GO:0005634">
    <property type="term" value="C:nucleus"/>
    <property type="evidence" value="ECO:0007669"/>
    <property type="project" value="UniProtKB-SubCell"/>
</dbReference>
<dbReference type="InterPro" id="IPR014002">
    <property type="entry name" value="Agenet_dom_plant"/>
</dbReference>
<keyword evidence="5" id="KW-1185">Reference proteome</keyword>
<dbReference type="PANTHER" id="PTHR31917">
    <property type="entry name" value="AGENET DOMAIN-CONTAINING PROTEIN-RELATED"/>
    <property type="match status" value="1"/>
</dbReference>
<dbReference type="PROSITE" id="PS51138">
    <property type="entry name" value="ENT"/>
    <property type="match status" value="1"/>
</dbReference>
<dbReference type="PANTHER" id="PTHR31917:SF59">
    <property type="entry name" value="ENT DOMAIN-CONTAINING PROTEIN"/>
    <property type="match status" value="1"/>
</dbReference>
<comment type="subcellular location">
    <subcellularLocation>
        <location evidence="1">Nucleus</location>
    </subcellularLocation>
</comment>
<dbReference type="SMART" id="SM00743">
    <property type="entry name" value="Agenet"/>
    <property type="match status" value="2"/>
</dbReference>
<sequence length="386" mass="44637">MKLRKGNLVEVLRKEHDPCGSWFLASIVSADGDNFIVRFKSLMDPEGKEIVEKVHERYLRPLPPDAKGQTWTVGDMVEVFDARCWRVGKVAKVLQENNRVVIRFLGSIKLKEFDVSNLRIRQVWCDNEWKMIRKVIQEKQFSNSFRPNNSHFAPGLLSRTPSEIRCRDFDIREEDGEGHFKYWPDHDENSLDVLIRGSCKKRKSLPCSRGCERRSRRNIALFKQVNDTSYSHIRVEEKFIQKSIENNNRVDKATLRCLDDSCRPLWSTEDSNQCSVASCSGNNIADYPIFISHKSLEISPDNSEAESAFPSMSYKRGLGSFPVQKLKVNIHELELHAYKSTMEAMYALGPLSWDQESLLTNLRLSLNISDEEHLFQIRHLLSTQVL</sequence>
<dbReference type="Gene3D" id="1.10.1240.40">
    <property type="entry name" value="ENT domain"/>
    <property type="match status" value="1"/>
</dbReference>
<dbReference type="Pfam" id="PF03735">
    <property type="entry name" value="ENT"/>
    <property type="match status" value="1"/>
</dbReference>
<accession>A0AAV5K7F1</accession>
<dbReference type="SMART" id="SM01191">
    <property type="entry name" value="ENT"/>
    <property type="match status" value="1"/>
</dbReference>
<proteinExistence type="predicted"/>
<evidence type="ECO:0000256" key="1">
    <source>
        <dbReference type="ARBA" id="ARBA00004123"/>
    </source>
</evidence>
<evidence type="ECO:0000313" key="4">
    <source>
        <dbReference type="EMBL" id="GKV20132.1"/>
    </source>
</evidence>
<reference evidence="4 5" key="1">
    <citation type="journal article" date="2021" name="Commun. Biol.">
        <title>The genome of Shorea leprosula (Dipterocarpaceae) highlights the ecological relevance of drought in aseasonal tropical rainforests.</title>
        <authorList>
            <person name="Ng K.K.S."/>
            <person name="Kobayashi M.J."/>
            <person name="Fawcett J.A."/>
            <person name="Hatakeyama M."/>
            <person name="Paape T."/>
            <person name="Ng C.H."/>
            <person name="Ang C.C."/>
            <person name="Tnah L.H."/>
            <person name="Lee C.T."/>
            <person name="Nishiyama T."/>
            <person name="Sese J."/>
            <person name="O'Brien M.J."/>
            <person name="Copetti D."/>
            <person name="Mohd Noor M.I."/>
            <person name="Ong R.C."/>
            <person name="Putra M."/>
            <person name="Sireger I.Z."/>
            <person name="Indrioko S."/>
            <person name="Kosugi Y."/>
            <person name="Izuno A."/>
            <person name="Isagi Y."/>
            <person name="Lee S.L."/>
            <person name="Shimizu K.K."/>
        </authorList>
    </citation>
    <scope>NUCLEOTIDE SEQUENCE [LARGE SCALE GENOMIC DNA]</scope>
    <source>
        <strain evidence="4">214</strain>
    </source>
</reference>
<comment type="caution">
    <text evidence="4">The sequence shown here is derived from an EMBL/GenBank/DDBJ whole genome shotgun (WGS) entry which is preliminary data.</text>
</comment>
<dbReference type="InterPro" id="IPR036142">
    <property type="entry name" value="ENT_dom-like_sf"/>
</dbReference>
<dbReference type="InterPro" id="IPR008395">
    <property type="entry name" value="Agenet-like_dom"/>
</dbReference>
<evidence type="ECO:0000256" key="2">
    <source>
        <dbReference type="ARBA" id="ARBA00023242"/>
    </source>
</evidence>
<dbReference type="SUPFAM" id="SSF158639">
    <property type="entry name" value="ENT-like"/>
    <property type="match status" value="1"/>
</dbReference>
<evidence type="ECO:0000259" key="3">
    <source>
        <dbReference type="PROSITE" id="PS51138"/>
    </source>
</evidence>
<feature type="domain" description="ENT" evidence="3">
    <location>
        <begin position="326"/>
        <end position="386"/>
    </location>
</feature>
<dbReference type="Pfam" id="PF05641">
    <property type="entry name" value="Agenet"/>
    <property type="match status" value="1"/>
</dbReference>
<evidence type="ECO:0000313" key="5">
    <source>
        <dbReference type="Proteomes" id="UP001054252"/>
    </source>
</evidence>
<gene>
    <name evidence="4" type="ORF">SLEP1_g30294</name>
</gene>
<dbReference type="InterPro" id="IPR005491">
    <property type="entry name" value="ENT_dom"/>
</dbReference>
<protein>
    <recommendedName>
        <fullName evidence="3">ENT domain-containing protein</fullName>
    </recommendedName>
</protein>
<dbReference type="Proteomes" id="UP001054252">
    <property type="component" value="Unassembled WGS sequence"/>
</dbReference>
<dbReference type="CDD" id="cd20406">
    <property type="entry name" value="Tudor_Agenet_AtDUF_rpt2_4"/>
    <property type="match status" value="1"/>
</dbReference>
<organism evidence="4 5">
    <name type="scientific">Rubroshorea leprosula</name>
    <dbReference type="NCBI Taxonomy" id="152421"/>
    <lineage>
        <taxon>Eukaryota</taxon>
        <taxon>Viridiplantae</taxon>
        <taxon>Streptophyta</taxon>
        <taxon>Embryophyta</taxon>
        <taxon>Tracheophyta</taxon>
        <taxon>Spermatophyta</taxon>
        <taxon>Magnoliopsida</taxon>
        <taxon>eudicotyledons</taxon>
        <taxon>Gunneridae</taxon>
        <taxon>Pentapetalae</taxon>
        <taxon>rosids</taxon>
        <taxon>malvids</taxon>
        <taxon>Malvales</taxon>
        <taxon>Dipterocarpaceae</taxon>
        <taxon>Rubroshorea</taxon>
    </lineage>
</organism>
<keyword evidence="2" id="KW-0539">Nucleus</keyword>
<name>A0AAV5K7F1_9ROSI</name>